<organism evidence="2">
    <name type="scientific">Arion vulgaris</name>
    <dbReference type="NCBI Taxonomy" id="1028688"/>
    <lineage>
        <taxon>Eukaryota</taxon>
        <taxon>Metazoa</taxon>
        <taxon>Spiralia</taxon>
        <taxon>Lophotrochozoa</taxon>
        <taxon>Mollusca</taxon>
        <taxon>Gastropoda</taxon>
        <taxon>Heterobranchia</taxon>
        <taxon>Euthyneura</taxon>
        <taxon>Panpulmonata</taxon>
        <taxon>Eupulmonata</taxon>
        <taxon>Stylommatophora</taxon>
        <taxon>Helicina</taxon>
        <taxon>Arionoidea</taxon>
        <taxon>Arionidae</taxon>
        <taxon>Arion</taxon>
    </lineage>
</organism>
<reference evidence="2" key="1">
    <citation type="submission" date="2014-12" db="EMBL/GenBank/DDBJ databases">
        <title>Insight into the proteome of Arion vulgaris.</title>
        <authorList>
            <person name="Aradska J."/>
            <person name="Bulat T."/>
            <person name="Smidak R."/>
            <person name="Sarate P."/>
            <person name="Gangsoo J."/>
            <person name="Sialana F."/>
            <person name="Bilban M."/>
            <person name="Lubec G."/>
        </authorList>
    </citation>
    <scope>NUCLEOTIDE SEQUENCE</scope>
    <source>
        <tissue evidence="2">Skin</tissue>
    </source>
</reference>
<proteinExistence type="predicted"/>
<keyword evidence="1" id="KW-0472">Membrane</keyword>
<sequence length="95" mass="10488">MGPPGSSEQISARAKVITSTVACTFWLFTVVLTLLLNPSEGLASKSKSITTHVQAEPELTAYQWQFKETIHFHKQQNAESKFGYGFKIIDASAIK</sequence>
<accession>A0A0B7BVP0</accession>
<name>A0A0B7BVP0_9EUPU</name>
<gene>
    <name evidence="2" type="primary">ORF214176</name>
</gene>
<evidence type="ECO:0000256" key="1">
    <source>
        <dbReference type="SAM" id="Phobius"/>
    </source>
</evidence>
<dbReference type="EMBL" id="HACG01050102">
    <property type="protein sequence ID" value="CEK96967.1"/>
    <property type="molecule type" value="Transcribed_RNA"/>
</dbReference>
<feature type="transmembrane region" description="Helical" evidence="1">
    <location>
        <begin position="16"/>
        <end position="37"/>
    </location>
</feature>
<keyword evidence="1" id="KW-1133">Transmembrane helix</keyword>
<keyword evidence="1" id="KW-0812">Transmembrane</keyword>
<feature type="non-terminal residue" evidence="2">
    <location>
        <position position="95"/>
    </location>
</feature>
<protein>
    <submittedName>
        <fullName evidence="2">Uncharacterized protein</fullName>
    </submittedName>
</protein>
<evidence type="ECO:0000313" key="2">
    <source>
        <dbReference type="EMBL" id="CEK96967.1"/>
    </source>
</evidence>
<dbReference type="AlphaFoldDB" id="A0A0B7BVP0"/>